<keyword evidence="6 7" id="KW-0342">GTP-binding</keyword>
<protein>
    <recommendedName>
        <fullName evidence="2 7">Translation initiation factor IF-2</fullName>
    </recommendedName>
</protein>
<dbReference type="GO" id="GO:0005829">
    <property type="term" value="C:cytosol"/>
    <property type="evidence" value="ECO:0007669"/>
    <property type="project" value="TreeGrafter"/>
</dbReference>
<dbReference type="SUPFAM" id="SSF50447">
    <property type="entry name" value="Translation proteins"/>
    <property type="match status" value="2"/>
</dbReference>
<feature type="compositionally biased region" description="Low complexity" evidence="9">
    <location>
        <begin position="120"/>
        <end position="132"/>
    </location>
</feature>
<feature type="binding site" evidence="7">
    <location>
        <begin position="331"/>
        <end position="334"/>
    </location>
    <ligand>
        <name>GTP</name>
        <dbReference type="ChEBI" id="CHEBI:37565"/>
    </ligand>
</feature>
<evidence type="ECO:0000256" key="6">
    <source>
        <dbReference type="ARBA" id="ARBA00023134"/>
    </source>
</evidence>
<dbReference type="Gene3D" id="3.40.50.10050">
    <property type="entry name" value="Translation initiation factor IF- 2, domain 3"/>
    <property type="match status" value="1"/>
</dbReference>
<keyword evidence="4 7" id="KW-0547">Nucleotide-binding</keyword>
<comment type="function">
    <text evidence="7 8">One of the essential components for the initiation of protein synthesis. Protects formylmethionyl-tRNA from spontaneous hydrolysis and promotes its binding to the 30S ribosomal subunits. Also involved in the hydrolysis of GTP during the formation of the 70S ribosomal complex.</text>
</comment>
<dbReference type="CDD" id="cd03692">
    <property type="entry name" value="mtIF2_IVc"/>
    <property type="match status" value="1"/>
</dbReference>
<feature type="domain" description="Tr-type G" evidence="10">
    <location>
        <begin position="222"/>
        <end position="391"/>
    </location>
</feature>
<feature type="compositionally biased region" description="Low complexity" evidence="9">
    <location>
        <begin position="86"/>
        <end position="98"/>
    </location>
</feature>
<dbReference type="PROSITE" id="PS51722">
    <property type="entry name" value="G_TR_2"/>
    <property type="match status" value="1"/>
</dbReference>
<dbReference type="InterPro" id="IPR005225">
    <property type="entry name" value="Small_GTP-bd"/>
</dbReference>
<keyword evidence="5 7" id="KW-0648">Protein biosynthesis</keyword>
<comment type="subcellular location">
    <subcellularLocation>
        <location evidence="7">Cytoplasm</location>
    </subcellularLocation>
</comment>
<dbReference type="InterPro" id="IPR023115">
    <property type="entry name" value="TIF_IF2_dom3"/>
</dbReference>
<dbReference type="InterPro" id="IPR027417">
    <property type="entry name" value="P-loop_NTPase"/>
</dbReference>
<evidence type="ECO:0000256" key="9">
    <source>
        <dbReference type="SAM" id="MobiDB-lite"/>
    </source>
</evidence>
<dbReference type="InterPro" id="IPR006847">
    <property type="entry name" value="IF2_N"/>
</dbReference>
<dbReference type="NCBIfam" id="TIGR00487">
    <property type="entry name" value="IF-2"/>
    <property type="match status" value="1"/>
</dbReference>
<proteinExistence type="inferred from homology"/>
<dbReference type="FunFam" id="2.40.30.10:FF:000007">
    <property type="entry name" value="Translation initiation factor IF-2"/>
    <property type="match status" value="1"/>
</dbReference>
<evidence type="ECO:0000256" key="5">
    <source>
        <dbReference type="ARBA" id="ARBA00022917"/>
    </source>
</evidence>
<evidence type="ECO:0000259" key="10">
    <source>
        <dbReference type="PROSITE" id="PS51722"/>
    </source>
</evidence>
<keyword evidence="12" id="KW-1185">Reference proteome</keyword>
<feature type="binding site" evidence="7">
    <location>
        <begin position="277"/>
        <end position="281"/>
    </location>
    <ligand>
        <name>GTP</name>
        <dbReference type="ChEBI" id="CHEBI:37565"/>
    </ligand>
</feature>
<dbReference type="GO" id="GO:0003924">
    <property type="term" value="F:GTPase activity"/>
    <property type="evidence" value="ECO:0007669"/>
    <property type="project" value="UniProtKB-UniRule"/>
</dbReference>
<dbReference type="FunFam" id="3.40.50.10050:FF:000001">
    <property type="entry name" value="Translation initiation factor IF-2"/>
    <property type="match status" value="1"/>
</dbReference>
<dbReference type="InterPro" id="IPR009000">
    <property type="entry name" value="Transl_B-barrel_sf"/>
</dbReference>
<dbReference type="HAMAP" id="MF_00100_B">
    <property type="entry name" value="IF_2_B"/>
    <property type="match status" value="1"/>
</dbReference>
<dbReference type="KEGG" id="vai:BU251_01185"/>
<dbReference type="GO" id="GO:0005525">
    <property type="term" value="F:GTP binding"/>
    <property type="evidence" value="ECO:0007669"/>
    <property type="project" value="UniProtKB-KW"/>
</dbReference>
<dbReference type="CDD" id="cd01887">
    <property type="entry name" value="IF2_eIF5B"/>
    <property type="match status" value="1"/>
</dbReference>
<dbReference type="CDD" id="cd03702">
    <property type="entry name" value="IF2_mtIF2_II"/>
    <property type="match status" value="1"/>
</dbReference>
<evidence type="ECO:0000256" key="3">
    <source>
        <dbReference type="ARBA" id="ARBA00022540"/>
    </source>
</evidence>
<feature type="compositionally biased region" description="Basic and acidic residues" evidence="9">
    <location>
        <begin position="107"/>
        <end position="119"/>
    </location>
</feature>
<dbReference type="Gene3D" id="1.10.10.2480">
    <property type="match status" value="1"/>
</dbReference>
<dbReference type="Gene3D" id="2.40.30.10">
    <property type="entry name" value="Translation factors"/>
    <property type="match status" value="2"/>
</dbReference>
<dbReference type="InterPro" id="IPR036925">
    <property type="entry name" value="TIF_IF2_dom3_sf"/>
</dbReference>
<dbReference type="Pfam" id="PF04760">
    <property type="entry name" value="IF2_N"/>
    <property type="match status" value="2"/>
</dbReference>
<evidence type="ECO:0000256" key="2">
    <source>
        <dbReference type="ARBA" id="ARBA00020675"/>
    </source>
</evidence>
<dbReference type="Pfam" id="PF00009">
    <property type="entry name" value="GTP_EFTU"/>
    <property type="match status" value="1"/>
</dbReference>
<evidence type="ECO:0000313" key="12">
    <source>
        <dbReference type="Proteomes" id="UP000287243"/>
    </source>
</evidence>
<dbReference type="InterPro" id="IPR053905">
    <property type="entry name" value="EF-G-like_DII"/>
</dbReference>
<evidence type="ECO:0000256" key="4">
    <source>
        <dbReference type="ARBA" id="ARBA00022741"/>
    </source>
</evidence>
<feature type="region of interest" description="Disordered" evidence="9">
    <location>
        <begin position="63"/>
        <end position="132"/>
    </location>
</feature>
<evidence type="ECO:0000313" key="11">
    <source>
        <dbReference type="EMBL" id="QAT16439.1"/>
    </source>
</evidence>
<feature type="compositionally biased region" description="Basic and acidic residues" evidence="9">
    <location>
        <begin position="76"/>
        <end position="85"/>
    </location>
</feature>
<dbReference type="NCBIfam" id="TIGR00231">
    <property type="entry name" value="small_GTP"/>
    <property type="match status" value="1"/>
</dbReference>
<keyword evidence="3 7" id="KW-0396">Initiation factor</keyword>
<dbReference type="RefSeq" id="WP_128699076.1">
    <property type="nucleotide sequence ID" value="NZ_CP019384.1"/>
</dbReference>
<evidence type="ECO:0000256" key="7">
    <source>
        <dbReference type="HAMAP-Rule" id="MF_00100"/>
    </source>
</evidence>
<dbReference type="OrthoDB" id="9811804at2"/>
<dbReference type="SUPFAM" id="SSF52540">
    <property type="entry name" value="P-loop containing nucleoside triphosphate hydrolases"/>
    <property type="match status" value="1"/>
</dbReference>
<dbReference type="Proteomes" id="UP000287243">
    <property type="component" value="Chromosome"/>
</dbReference>
<reference evidence="11 12" key="1">
    <citation type="submission" date="2017-01" db="EMBL/GenBank/DDBJ databases">
        <title>First insights into the biology of 'candidatus Vampirococcus archaeovorus'.</title>
        <authorList>
            <person name="Kizina J."/>
            <person name="Jordan S."/>
            <person name="Stueber K."/>
            <person name="Reinhardt R."/>
            <person name="Harder J."/>
        </authorList>
    </citation>
    <scope>NUCLEOTIDE SEQUENCE [LARGE SCALE GENOMIC DNA]</scope>
    <source>
        <strain evidence="11 12">LiM</strain>
    </source>
</reference>
<dbReference type="Pfam" id="PF11987">
    <property type="entry name" value="IF-2"/>
    <property type="match status" value="1"/>
</dbReference>
<dbReference type="InterPro" id="IPR000795">
    <property type="entry name" value="T_Tr_GTP-bd_dom"/>
</dbReference>
<dbReference type="SUPFAM" id="SSF52156">
    <property type="entry name" value="Initiation factor IF2/eIF5b, domain 3"/>
    <property type="match status" value="1"/>
</dbReference>
<gene>
    <name evidence="7" type="primary">infB</name>
    <name evidence="11" type="ORF">BU251_01185</name>
</gene>
<dbReference type="InterPro" id="IPR015760">
    <property type="entry name" value="TIF_IF2"/>
</dbReference>
<dbReference type="FunFam" id="2.40.30.10:FF:000008">
    <property type="entry name" value="Translation initiation factor IF-2"/>
    <property type="match status" value="1"/>
</dbReference>
<name>A0A410P2P4_VELA1</name>
<dbReference type="PANTHER" id="PTHR43381:SF5">
    <property type="entry name" value="TR-TYPE G DOMAIN-CONTAINING PROTEIN"/>
    <property type="match status" value="1"/>
</dbReference>
<feature type="region of interest" description="G-domain" evidence="7">
    <location>
        <begin position="225"/>
        <end position="373"/>
    </location>
</feature>
<keyword evidence="7" id="KW-0963">Cytoplasm</keyword>
<dbReference type="InterPro" id="IPR044145">
    <property type="entry name" value="IF2_II"/>
</dbReference>
<accession>A0A410P2P4</accession>
<organism evidence="11 12">
    <name type="scientific">Velamenicoccus archaeovorus</name>
    <dbReference type="NCBI Taxonomy" id="1930593"/>
    <lineage>
        <taxon>Bacteria</taxon>
        <taxon>Pseudomonadati</taxon>
        <taxon>Candidatus Omnitrophota</taxon>
        <taxon>Candidatus Velamenicoccus</taxon>
    </lineage>
</organism>
<dbReference type="InterPro" id="IPR000178">
    <property type="entry name" value="TF_IF2_bacterial-like"/>
</dbReference>
<comment type="similarity">
    <text evidence="1 7 8">Belongs to the TRAFAC class translation factor GTPase superfamily. Classic translation factor GTPase family. IF-2 subfamily.</text>
</comment>
<feature type="binding site" evidence="7">
    <location>
        <begin position="231"/>
        <end position="238"/>
    </location>
    <ligand>
        <name>GTP</name>
        <dbReference type="ChEBI" id="CHEBI:37565"/>
    </ligand>
</feature>
<dbReference type="Gene3D" id="3.40.50.300">
    <property type="entry name" value="P-loop containing nucleotide triphosphate hydrolases"/>
    <property type="match status" value="1"/>
</dbReference>
<dbReference type="EMBL" id="CP019384">
    <property type="protein sequence ID" value="QAT16439.1"/>
    <property type="molecule type" value="Genomic_DNA"/>
</dbReference>
<dbReference type="PANTHER" id="PTHR43381">
    <property type="entry name" value="TRANSLATION INITIATION FACTOR IF-2-RELATED"/>
    <property type="match status" value="1"/>
</dbReference>
<dbReference type="AlphaFoldDB" id="A0A410P2P4"/>
<dbReference type="FunFam" id="3.40.50.300:FF:000019">
    <property type="entry name" value="Translation initiation factor IF-2"/>
    <property type="match status" value="1"/>
</dbReference>
<evidence type="ECO:0000256" key="1">
    <source>
        <dbReference type="ARBA" id="ARBA00007733"/>
    </source>
</evidence>
<sequence length="725" mass="79094">MRVYELAKELGLTSKDLLARLKERKIEAKGHMASLDEDVVKLFLEERQARTGQPVAVAGKRLDSASTAVKTRKPAGRKEKPEAVRKPAAAPAEAVSSVITQPAAAGRGKEEGPVPEKVKPAAPAAAAEPESAAALETGLKPLEVDVPITVKDLAEKLSMRTSDLIKFLMLKLKLLANINQSLSHEIVAEVLKAYGYELVLPEKPDEIVRKVKKAGKGEQWKGRSPIVTFMGHVDHGKTSLLDMIRRTKVAESEHGGITQHIGAYEVKLPRGRITFLDTPGHEAFTAMRARGANATDIVVLVVAADDGIMPQTIEAYDHAKAAGVPIIVAMNKIDKPQANVDRLKKQLGSIGLLPEDWGGKTIAVGVSAKTGEGIDHLLEMILLEAEMLELKAPYDMEASGVVIEAKMSKGRGPVATILVQQGVLKEGDFVIAGYQSGRVRAMFNDLRQPIEEALPSQPVEVTGLSGVPEAGDHFYVVRDERKAREIVEQKQEELRRQRLEPLHKNHLRLEDLHKEIKAGVIKQLNIILKADVQGSLEAIEDSLNKIGSSEVQISVMHKGVGPINSSDVILADASNAIIIGFHVEADDQAKELAQKEDIDIRTYRVIYEIFNDMKAALEGMLAPKIKKNFIGRAEVRKVFRLTKHGIVAGSFVKKGKIARSAQAAVVRNGEVIHEGKIAAVKRFKDDVREVAEGFECGISLVGFEDIKEGDFIDAFEIEHIARKLA</sequence>
<dbReference type="Pfam" id="PF22042">
    <property type="entry name" value="EF-G_D2"/>
    <property type="match status" value="1"/>
</dbReference>
<dbReference type="GO" id="GO:0003743">
    <property type="term" value="F:translation initiation factor activity"/>
    <property type="evidence" value="ECO:0007669"/>
    <property type="project" value="UniProtKB-UniRule"/>
</dbReference>
<evidence type="ECO:0000256" key="8">
    <source>
        <dbReference type="RuleBase" id="RU000644"/>
    </source>
</evidence>